<keyword evidence="10" id="KW-1185">Reference proteome</keyword>
<evidence type="ECO:0000313" key="10">
    <source>
        <dbReference type="Proteomes" id="UP000184485"/>
    </source>
</evidence>
<keyword evidence="3" id="KW-1003">Cell membrane</keyword>
<dbReference type="SUPFAM" id="SSF53822">
    <property type="entry name" value="Periplasmic binding protein-like I"/>
    <property type="match status" value="1"/>
</dbReference>
<feature type="domain" description="ABC transporter substrate-binding protein PnrA-like" evidence="8">
    <location>
        <begin position="41"/>
        <end position="345"/>
    </location>
</feature>
<dbReference type="PANTHER" id="PTHR34296:SF2">
    <property type="entry name" value="ABC TRANSPORTER GUANOSINE-BINDING PROTEIN NUPN"/>
    <property type="match status" value="1"/>
</dbReference>
<name>A0A1M4XFI6_9HYPH</name>
<dbReference type="Pfam" id="PF02608">
    <property type="entry name" value="Bmp"/>
    <property type="match status" value="1"/>
</dbReference>
<evidence type="ECO:0000256" key="6">
    <source>
        <dbReference type="ARBA" id="ARBA00023288"/>
    </source>
</evidence>
<evidence type="ECO:0000313" key="9">
    <source>
        <dbReference type="EMBL" id="SHE92103.1"/>
    </source>
</evidence>
<reference evidence="9 10" key="1">
    <citation type="submission" date="2016-11" db="EMBL/GenBank/DDBJ databases">
        <authorList>
            <person name="Jaros S."/>
            <person name="Januszkiewicz K."/>
            <person name="Wedrychowicz H."/>
        </authorList>
    </citation>
    <scope>NUCLEOTIDE SEQUENCE [LARGE SCALE GENOMIC DNA]</scope>
    <source>
        <strain evidence="9 10">DSM 19436</strain>
    </source>
</reference>
<comment type="similarity">
    <text evidence="2">Belongs to the BMP lipoprotein family.</text>
</comment>
<comment type="subcellular location">
    <subcellularLocation>
        <location evidence="1">Cell membrane</location>
        <topology evidence="1">Lipid-anchor</topology>
    </subcellularLocation>
</comment>
<dbReference type="STRING" id="1122133.SAMN02745157_1236"/>
<dbReference type="InterPro" id="IPR028082">
    <property type="entry name" value="Peripla_BP_I"/>
</dbReference>
<dbReference type="RefSeq" id="WP_210187028.1">
    <property type="nucleotide sequence ID" value="NZ_FQUP01000001.1"/>
</dbReference>
<feature type="chain" id="PRO_5012567356" evidence="7">
    <location>
        <begin position="31"/>
        <end position="352"/>
    </location>
</feature>
<keyword evidence="4 7" id="KW-0732">Signal</keyword>
<dbReference type="GO" id="GO:0005886">
    <property type="term" value="C:plasma membrane"/>
    <property type="evidence" value="ECO:0007669"/>
    <property type="project" value="UniProtKB-SubCell"/>
</dbReference>
<evidence type="ECO:0000259" key="8">
    <source>
        <dbReference type="Pfam" id="PF02608"/>
    </source>
</evidence>
<dbReference type="EMBL" id="FQUP01000001">
    <property type="protein sequence ID" value="SHE92103.1"/>
    <property type="molecule type" value="Genomic_DNA"/>
</dbReference>
<feature type="signal peptide" evidence="7">
    <location>
        <begin position="1"/>
        <end position="30"/>
    </location>
</feature>
<dbReference type="PANTHER" id="PTHR34296">
    <property type="entry name" value="TRANSCRIPTIONAL ACTIVATOR PROTEIN MED"/>
    <property type="match status" value="1"/>
</dbReference>
<dbReference type="InterPro" id="IPR050957">
    <property type="entry name" value="BMP_lipoprotein"/>
</dbReference>
<evidence type="ECO:0000256" key="1">
    <source>
        <dbReference type="ARBA" id="ARBA00004193"/>
    </source>
</evidence>
<evidence type="ECO:0000256" key="3">
    <source>
        <dbReference type="ARBA" id="ARBA00022475"/>
    </source>
</evidence>
<evidence type="ECO:0000256" key="2">
    <source>
        <dbReference type="ARBA" id="ARBA00008610"/>
    </source>
</evidence>
<evidence type="ECO:0000256" key="7">
    <source>
        <dbReference type="SAM" id="SignalP"/>
    </source>
</evidence>
<dbReference type="Gene3D" id="3.40.50.2300">
    <property type="match status" value="2"/>
</dbReference>
<evidence type="ECO:0000256" key="5">
    <source>
        <dbReference type="ARBA" id="ARBA00023136"/>
    </source>
</evidence>
<gene>
    <name evidence="9" type="ORF">SAMN02745157_1236</name>
</gene>
<protein>
    <submittedName>
        <fullName evidence="9">Nucleoside-binding protein</fullName>
    </submittedName>
</protein>
<dbReference type="InterPro" id="IPR003760">
    <property type="entry name" value="PnrA-like"/>
</dbReference>
<accession>A0A1M4XFI6</accession>
<organism evidence="9 10">
    <name type="scientific">Kaistia soli DSM 19436</name>
    <dbReference type="NCBI Taxonomy" id="1122133"/>
    <lineage>
        <taxon>Bacteria</taxon>
        <taxon>Pseudomonadati</taxon>
        <taxon>Pseudomonadota</taxon>
        <taxon>Alphaproteobacteria</taxon>
        <taxon>Hyphomicrobiales</taxon>
        <taxon>Kaistiaceae</taxon>
        <taxon>Kaistia</taxon>
    </lineage>
</organism>
<dbReference type="AlphaFoldDB" id="A0A1M4XFI6"/>
<dbReference type="Proteomes" id="UP000184485">
    <property type="component" value="Unassembled WGS sequence"/>
</dbReference>
<evidence type="ECO:0000256" key="4">
    <source>
        <dbReference type="ARBA" id="ARBA00022729"/>
    </source>
</evidence>
<keyword evidence="6" id="KW-0449">Lipoprotein</keyword>
<keyword evidence="5" id="KW-0472">Membrane</keyword>
<proteinExistence type="inferred from homology"/>
<sequence length="352" mass="37059">MTKMIKALTQSAAVLTVAASFGAVTVPANAQTTYTKENPLKVALVLNGTLGDKAFFDSAQDGMNRAMKDLPVTVKTIEAGYNRANWEPALADAADSDYDVIIAGSFDMADPMAQVAPDHPDKKFIYFDNVMDYSKGFENVLSVQYRTSTAAYLAGYAAASTSKTGTLGQILGTEGSVILEFVVGFEQGAKAAKPDIKLLRATVNSANPFSDPAKGKELALAQIQQGADVIFPIAGGTGIGALQAARDSKVMAIGVDADQATIFSATDPAQADVIITSVEKRVGDSLYLILKQTVDGTAKYGTASTLGLQEGSTGISKNKWYDGFVPADVRAKIDQAEQDIIAGKIKVDTTMQ</sequence>